<reference evidence="2" key="1">
    <citation type="submission" date="2019-08" db="EMBL/GenBank/DDBJ databases">
        <title>The genome of the North American firefly Photinus pyralis.</title>
        <authorList>
            <consortium name="Photinus pyralis genome working group"/>
            <person name="Fallon T.R."/>
            <person name="Sander Lower S.E."/>
            <person name="Weng J.-K."/>
        </authorList>
    </citation>
    <scope>NUCLEOTIDE SEQUENCE</scope>
    <source>
        <strain evidence="2">TRF0915ILg1</strain>
        <tissue evidence="2">Whole body</tissue>
    </source>
</reference>
<evidence type="ECO:0000256" key="1">
    <source>
        <dbReference type="SAM" id="MobiDB-lite"/>
    </source>
</evidence>
<accession>A0A8K0CKA6</accession>
<sequence length="181" mass="20634">MSVICKEGAIIGSGIARSDSQLNVNIMFAEVHSKTLNDVKSYLKTKYTRATVFYSLIEWYKGNVWQDDSGGPFICYDSYTPIQHGVISSRIPIKDNIVLMEYESLSKHMWFINTLVPSLQTKKRFRRSGQKNETDAANPSANTEKESGDDSTPGTQHFLFSVRVKPSFVLYFTFLFYLLCK</sequence>
<dbReference type="AlphaFoldDB" id="A0A8K0CKA6"/>
<evidence type="ECO:0000313" key="3">
    <source>
        <dbReference type="Proteomes" id="UP000801492"/>
    </source>
</evidence>
<evidence type="ECO:0000313" key="2">
    <source>
        <dbReference type="EMBL" id="KAF2888830.1"/>
    </source>
</evidence>
<organism evidence="2 3">
    <name type="scientific">Ignelater luminosus</name>
    <name type="common">Cucubano</name>
    <name type="synonym">Pyrophorus luminosus</name>
    <dbReference type="NCBI Taxonomy" id="2038154"/>
    <lineage>
        <taxon>Eukaryota</taxon>
        <taxon>Metazoa</taxon>
        <taxon>Ecdysozoa</taxon>
        <taxon>Arthropoda</taxon>
        <taxon>Hexapoda</taxon>
        <taxon>Insecta</taxon>
        <taxon>Pterygota</taxon>
        <taxon>Neoptera</taxon>
        <taxon>Endopterygota</taxon>
        <taxon>Coleoptera</taxon>
        <taxon>Polyphaga</taxon>
        <taxon>Elateriformia</taxon>
        <taxon>Elateroidea</taxon>
        <taxon>Elateridae</taxon>
        <taxon>Agrypninae</taxon>
        <taxon>Pyrophorini</taxon>
        <taxon>Ignelater</taxon>
    </lineage>
</organism>
<dbReference type="Gene3D" id="2.40.10.10">
    <property type="entry name" value="Trypsin-like serine proteases"/>
    <property type="match status" value="1"/>
</dbReference>
<protein>
    <submittedName>
        <fullName evidence="2">Uncharacterized protein</fullName>
    </submittedName>
</protein>
<proteinExistence type="predicted"/>
<name>A0A8K0CKA6_IGNLU</name>
<dbReference type="EMBL" id="VTPC01073431">
    <property type="protein sequence ID" value="KAF2888830.1"/>
    <property type="molecule type" value="Genomic_DNA"/>
</dbReference>
<dbReference type="InterPro" id="IPR009003">
    <property type="entry name" value="Peptidase_S1_PA"/>
</dbReference>
<dbReference type="OrthoDB" id="10632812at2759"/>
<gene>
    <name evidence="2" type="ORF">ILUMI_17343</name>
</gene>
<comment type="caution">
    <text evidence="2">The sequence shown here is derived from an EMBL/GenBank/DDBJ whole genome shotgun (WGS) entry which is preliminary data.</text>
</comment>
<dbReference type="Proteomes" id="UP000801492">
    <property type="component" value="Unassembled WGS sequence"/>
</dbReference>
<feature type="region of interest" description="Disordered" evidence="1">
    <location>
        <begin position="127"/>
        <end position="152"/>
    </location>
</feature>
<dbReference type="SUPFAM" id="SSF50494">
    <property type="entry name" value="Trypsin-like serine proteases"/>
    <property type="match status" value="1"/>
</dbReference>
<dbReference type="InterPro" id="IPR043504">
    <property type="entry name" value="Peptidase_S1_PA_chymotrypsin"/>
</dbReference>
<keyword evidence="3" id="KW-1185">Reference proteome</keyword>